<evidence type="ECO:0000313" key="1">
    <source>
        <dbReference type="EMBL" id="TBU51993.1"/>
    </source>
</evidence>
<gene>
    <name evidence="1" type="ORF">BD310DRAFT_264552</name>
</gene>
<dbReference type="AlphaFoldDB" id="A0A4V2K6E9"/>
<dbReference type="PROSITE" id="PS51257">
    <property type="entry name" value="PROKAR_LIPOPROTEIN"/>
    <property type="match status" value="1"/>
</dbReference>
<keyword evidence="2" id="KW-1185">Reference proteome</keyword>
<organism evidence="1 2">
    <name type="scientific">Dichomitus squalens</name>
    <dbReference type="NCBI Taxonomy" id="114155"/>
    <lineage>
        <taxon>Eukaryota</taxon>
        <taxon>Fungi</taxon>
        <taxon>Dikarya</taxon>
        <taxon>Basidiomycota</taxon>
        <taxon>Agaricomycotina</taxon>
        <taxon>Agaricomycetes</taxon>
        <taxon>Polyporales</taxon>
        <taxon>Polyporaceae</taxon>
        <taxon>Dichomitus</taxon>
    </lineage>
</organism>
<protein>
    <submittedName>
        <fullName evidence="1">Uncharacterized protein</fullName>
    </submittedName>
</protein>
<proteinExistence type="predicted"/>
<evidence type="ECO:0000313" key="2">
    <source>
        <dbReference type="Proteomes" id="UP000292082"/>
    </source>
</evidence>
<dbReference type="EMBL" id="ML145272">
    <property type="protein sequence ID" value="TBU51993.1"/>
    <property type="molecule type" value="Genomic_DNA"/>
</dbReference>
<accession>A0A4V2K6E9</accession>
<name>A0A4V2K6E9_9APHY</name>
<sequence>MLTKVPRVAGRRSAGASIVVLSACCQCIPYWCRHDGKNWVHKVQDPNALGAPWVAGSLQSLRRSTPAGTSILHFSTWYYRFVATFSYAYFHNHAVPAPSVLTCLRNQI</sequence>
<reference evidence="1 2" key="1">
    <citation type="submission" date="2019-01" db="EMBL/GenBank/DDBJ databases">
        <title>Draft genome sequences of three monokaryotic isolates of the white-rot basidiomycete fungus Dichomitus squalens.</title>
        <authorList>
            <consortium name="DOE Joint Genome Institute"/>
            <person name="Lopez S.C."/>
            <person name="Andreopoulos B."/>
            <person name="Pangilinan J."/>
            <person name="Lipzen A."/>
            <person name="Riley R."/>
            <person name="Ahrendt S."/>
            <person name="Ng V."/>
            <person name="Barry K."/>
            <person name="Daum C."/>
            <person name="Grigoriev I.V."/>
            <person name="Hilden K.S."/>
            <person name="Makela M.R."/>
            <person name="de Vries R.P."/>
        </authorList>
    </citation>
    <scope>NUCLEOTIDE SEQUENCE [LARGE SCALE GENOMIC DNA]</scope>
    <source>
        <strain evidence="1 2">CBS 464.89</strain>
    </source>
</reference>
<dbReference type="Proteomes" id="UP000292082">
    <property type="component" value="Unassembled WGS sequence"/>
</dbReference>